<name>W9R2B6_9ROSA</name>
<keyword evidence="4" id="KW-1185">Reference proteome</keyword>
<evidence type="ECO:0000313" key="4">
    <source>
        <dbReference type="Proteomes" id="UP000030645"/>
    </source>
</evidence>
<gene>
    <name evidence="3" type="ORF">L484_025427</name>
</gene>
<feature type="region of interest" description="Disordered" evidence="1">
    <location>
        <begin position="542"/>
        <end position="566"/>
    </location>
</feature>
<proteinExistence type="predicted"/>
<evidence type="ECO:0000259" key="2">
    <source>
        <dbReference type="Pfam" id="PF14309"/>
    </source>
</evidence>
<dbReference type="AlphaFoldDB" id="W9R2B6"/>
<dbReference type="PANTHER" id="PTHR46836">
    <property type="entry name" value="AFADIN"/>
    <property type="match status" value="1"/>
</dbReference>
<dbReference type="Pfam" id="PF14309">
    <property type="entry name" value="DUF4378"/>
    <property type="match status" value="1"/>
</dbReference>
<dbReference type="InterPro" id="IPR025486">
    <property type="entry name" value="DUF4378"/>
</dbReference>
<accession>W9R2B6</accession>
<protein>
    <recommendedName>
        <fullName evidence="2">DUF4378 domain-containing protein</fullName>
    </recommendedName>
</protein>
<reference evidence="4" key="1">
    <citation type="submission" date="2013-01" db="EMBL/GenBank/DDBJ databases">
        <title>Draft Genome Sequence of a Mulberry Tree, Morus notabilis C.K. Schneid.</title>
        <authorList>
            <person name="He N."/>
            <person name="Zhao S."/>
        </authorList>
    </citation>
    <scope>NUCLEOTIDE SEQUENCE</scope>
</reference>
<dbReference type="OrthoDB" id="1584003at2759"/>
<dbReference type="KEGG" id="mnt:21408128"/>
<feature type="region of interest" description="Disordered" evidence="1">
    <location>
        <begin position="296"/>
        <end position="318"/>
    </location>
</feature>
<evidence type="ECO:0000313" key="3">
    <source>
        <dbReference type="EMBL" id="EXB65346.1"/>
    </source>
</evidence>
<sequence>MESKQSTPPSVMARLMRLDELPQPQEAVQKPQRVLSENYLWRVASIGVGKKHSLRKTLEEKKQIKDVCQVVKTLKEDEHAMGKNSITPRNRLVNEKPQTPKNFQDSLELVDSKNGHFQTYIPYRNSLLSKPTHGLQASIPLTSKNSTSIRRNVDTHRKRKSTKTELGYLRPRQILENSSTVTGSHQEEFGLRFYDFSRSQLGTQDEAGSPDRRIVVLKPMPIESGFSGRYFSLPCSNGNALTIKSGLSTPPICSSDLTKQCQSAASSNNSHTFQKQLSERYPMSKKGSSLNELFVIQNHDSRPKNRKPNSRRHGLKNLDLSKFSKQQSKYEAFRSKLYLRSADSLNWARCKLRKHNIDQEGSEAKDLKLNSEKYKFLPCLDSVSSCSDMEDRNALLETWVRKDKMKHKLDDGNMFKQNVMLTKVADVIVDAENKFAVKPSVKSEYEQIGEDDDFSSCATDTSLSQDKPIGFHEESSDFSRCSGTELDSLVSLEEAYQPTPTSVLEPPFSEEAIISSEFLGMVKGDICDLRRHLELLKSEDSETYSDGSGMAVSSDDESEEKSAGHSKGDEVTMKIFIVEESRNFSYLVDVLAEASFHCWNLEEFGTWHSLDCPISLSVFETLEKKYGEQMSWKRSERRLLFDRMNEGLMEIILPCIGVPAWKKSVSRRLSSVRDEEMIQEDLWRLLVSQEKECCKSSAETLLESELGKLDLGDEIDAIGTEIERLLFDELMAEFFF</sequence>
<dbReference type="EMBL" id="KE344510">
    <property type="protein sequence ID" value="EXB65346.1"/>
    <property type="molecule type" value="Genomic_DNA"/>
</dbReference>
<dbReference type="eggNOG" id="ENOG502RBI2">
    <property type="taxonomic scope" value="Eukaryota"/>
</dbReference>
<evidence type="ECO:0000256" key="1">
    <source>
        <dbReference type="SAM" id="MobiDB-lite"/>
    </source>
</evidence>
<feature type="compositionally biased region" description="Basic residues" evidence="1">
    <location>
        <begin position="304"/>
        <end position="315"/>
    </location>
</feature>
<organism evidence="3 4">
    <name type="scientific">Morus notabilis</name>
    <dbReference type="NCBI Taxonomy" id="981085"/>
    <lineage>
        <taxon>Eukaryota</taxon>
        <taxon>Viridiplantae</taxon>
        <taxon>Streptophyta</taxon>
        <taxon>Embryophyta</taxon>
        <taxon>Tracheophyta</taxon>
        <taxon>Spermatophyta</taxon>
        <taxon>Magnoliopsida</taxon>
        <taxon>eudicotyledons</taxon>
        <taxon>Gunneridae</taxon>
        <taxon>Pentapetalae</taxon>
        <taxon>rosids</taxon>
        <taxon>fabids</taxon>
        <taxon>Rosales</taxon>
        <taxon>Moraceae</taxon>
        <taxon>Moreae</taxon>
        <taxon>Morus</taxon>
    </lineage>
</organism>
<dbReference type="STRING" id="981085.W9R2B6"/>
<dbReference type="PANTHER" id="PTHR46836:SF7">
    <property type="entry name" value="PHOSPHATIDYLINOSITOL N-ACETYGLUCOSAMINLYTRANSFERASE SUBUNIT P-LIKE PROTEIN"/>
    <property type="match status" value="1"/>
</dbReference>
<dbReference type="Proteomes" id="UP000030645">
    <property type="component" value="Unassembled WGS sequence"/>
</dbReference>
<feature type="domain" description="DUF4378" evidence="2">
    <location>
        <begin position="584"/>
        <end position="733"/>
    </location>
</feature>